<dbReference type="SUPFAM" id="SSF63887">
    <property type="entry name" value="P-domain of calnexin/calreticulin"/>
    <property type="match status" value="1"/>
</dbReference>
<dbReference type="PANTHER" id="PTHR11073:SF2">
    <property type="entry name" value="CALRETICULIN"/>
    <property type="match status" value="1"/>
</dbReference>
<dbReference type="SUPFAM" id="SSF49899">
    <property type="entry name" value="Concanavalin A-like lectins/glucanases"/>
    <property type="match status" value="1"/>
</dbReference>
<keyword evidence="10" id="KW-0106">Calcium</keyword>
<feature type="compositionally biased region" description="Acidic residues" evidence="17">
    <location>
        <begin position="381"/>
        <end position="391"/>
    </location>
</feature>
<evidence type="ECO:0000256" key="13">
    <source>
        <dbReference type="PIRNR" id="PIRNR002356"/>
    </source>
</evidence>
<dbReference type="GO" id="GO:0051082">
    <property type="term" value="F:unfolded protein binding"/>
    <property type="evidence" value="ECO:0007669"/>
    <property type="project" value="InterPro"/>
</dbReference>
<name>A0A1W0X3P9_HYPEX</name>
<dbReference type="EMBL" id="MTYJ01000019">
    <property type="protein sequence ID" value="OQV22048.1"/>
    <property type="molecule type" value="Genomic_DNA"/>
</dbReference>
<keyword evidence="11 15" id="KW-1015">Disulfide bond</keyword>
<dbReference type="GO" id="GO:0030246">
    <property type="term" value="F:carbohydrate binding"/>
    <property type="evidence" value="ECO:0007669"/>
    <property type="project" value="UniProtKB-KW"/>
</dbReference>
<feature type="binding site" evidence="14">
    <location>
        <position position="108"/>
    </location>
    <ligand>
        <name>an alpha-D-glucoside</name>
        <dbReference type="ChEBI" id="CHEBI:22390"/>
    </ligand>
</feature>
<dbReference type="InterPro" id="IPR018124">
    <property type="entry name" value="Calret/calnex_CS"/>
</dbReference>
<dbReference type="PROSITE" id="PS00803">
    <property type="entry name" value="CALRETICULIN_1"/>
    <property type="match status" value="1"/>
</dbReference>
<dbReference type="InterPro" id="IPR013320">
    <property type="entry name" value="ConA-like_dom_sf"/>
</dbReference>
<dbReference type="InterPro" id="IPR001580">
    <property type="entry name" value="Calret/calnex"/>
</dbReference>
<evidence type="ECO:0000256" key="2">
    <source>
        <dbReference type="ARBA" id="ARBA00010983"/>
    </source>
</evidence>
<feature type="binding site" evidence="14">
    <location>
        <position position="316"/>
    </location>
    <ligand>
        <name>an alpha-D-glucoside</name>
        <dbReference type="ChEBI" id="CHEBI:22390"/>
    </ligand>
</feature>
<evidence type="ECO:0000256" key="12">
    <source>
        <dbReference type="ARBA" id="ARBA00023186"/>
    </source>
</evidence>
<dbReference type="Pfam" id="PF00262">
    <property type="entry name" value="Calreticulin"/>
    <property type="match status" value="2"/>
</dbReference>
<dbReference type="GO" id="GO:0005509">
    <property type="term" value="F:calcium ion binding"/>
    <property type="evidence" value="ECO:0007669"/>
    <property type="project" value="InterPro"/>
</dbReference>
<keyword evidence="6" id="KW-0430">Lectin</keyword>
<keyword evidence="9" id="KW-0862">Zinc</keyword>
<evidence type="ECO:0000256" key="15">
    <source>
        <dbReference type="PIRSR" id="PIRSR002356-3"/>
    </source>
</evidence>
<dbReference type="GO" id="GO:0005789">
    <property type="term" value="C:endoplasmic reticulum membrane"/>
    <property type="evidence" value="ECO:0007669"/>
    <property type="project" value="TreeGrafter"/>
</dbReference>
<feature type="region of interest" description="Disordered" evidence="17">
    <location>
        <begin position="192"/>
        <end position="254"/>
    </location>
</feature>
<comment type="subcellular location">
    <subcellularLocation>
        <location evidence="1 13">Endoplasmic reticulum lumen</location>
    </subcellularLocation>
</comment>
<comment type="similarity">
    <text evidence="2 13 16">Belongs to the calreticulin family.</text>
</comment>
<evidence type="ECO:0000313" key="19">
    <source>
        <dbReference type="Proteomes" id="UP000192578"/>
    </source>
</evidence>
<dbReference type="AlphaFoldDB" id="A0A1W0X3P9"/>
<evidence type="ECO:0000256" key="6">
    <source>
        <dbReference type="ARBA" id="ARBA00022734"/>
    </source>
</evidence>
<dbReference type="FunFam" id="2.60.120.200:FF:000122">
    <property type="entry name" value="Calreticulin 3"/>
    <property type="match status" value="1"/>
</dbReference>
<feature type="compositionally biased region" description="Basic and acidic residues" evidence="17">
    <location>
        <begin position="340"/>
        <end position="380"/>
    </location>
</feature>
<feature type="signal peptide" evidence="16">
    <location>
        <begin position="1"/>
        <end position="18"/>
    </location>
</feature>
<feature type="chain" id="PRO_5011814252" description="Calreticulin" evidence="16">
    <location>
        <begin position="19"/>
        <end position="413"/>
    </location>
</feature>
<dbReference type="GO" id="GO:0005788">
    <property type="term" value="C:endoplasmic reticulum lumen"/>
    <property type="evidence" value="ECO:0007669"/>
    <property type="project" value="UniProtKB-SubCell"/>
</dbReference>
<dbReference type="InterPro" id="IPR009033">
    <property type="entry name" value="Calreticulin/calnexin_P_dom_sf"/>
</dbReference>
<keyword evidence="5 16" id="KW-0732">Signal</keyword>
<gene>
    <name evidence="18" type="ORF">BV898_03895</name>
</gene>
<dbReference type="SMR" id="A0A1W0X3P9"/>
<proteinExistence type="inferred from homology"/>
<evidence type="ECO:0000313" key="18">
    <source>
        <dbReference type="EMBL" id="OQV22048.1"/>
    </source>
</evidence>
<dbReference type="GO" id="GO:0036503">
    <property type="term" value="P:ERAD pathway"/>
    <property type="evidence" value="ECO:0007669"/>
    <property type="project" value="TreeGrafter"/>
</dbReference>
<sequence length="413" mass="47122">MQSSVVALLIGCIGLVAAKVHFKEEFNDAKWEDRWVNSEHKDKEFGDWKLTAGKFFGDEKINQGIQTSQDAKFYATSAKFDKFTNKDKPLVIQFSVKHEQNIDCGGGYVKVFPSDLDQKDLHGDSPYLLMFGPDICGPGTKKVHVIINYKGTNYLTKKNIRCKDDEYTHVYTLIINPDNTYVVKIDNKEEEKGSLEEDWDILPAKKIKDPEAKKPEDHDERETIPDPEDSKPDTWDVPQHIPDADAKKPEDWDDEMDGVWEAPQIENPDYKGEWKAKDIPNPAYKGKWIHPEIDNPAYTAEPNLYLFKDIGAIGIDVWQVKSGSIFDNILITDDLEEASKHAEDTWGATKDAEKKAKESADEADRKKAEEESKKNDAEKKDDDDEVDEAEAGGDHEEHEHEHEHDDHEGHDEL</sequence>
<evidence type="ECO:0000256" key="1">
    <source>
        <dbReference type="ARBA" id="ARBA00004319"/>
    </source>
</evidence>
<keyword evidence="12 13" id="KW-0143">Chaperone</keyword>
<dbReference type="GO" id="GO:0006457">
    <property type="term" value="P:protein folding"/>
    <property type="evidence" value="ECO:0007669"/>
    <property type="project" value="InterPro"/>
</dbReference>
<evidence type="ECO:0000256" key="10">
    <source>
        <dbReference type="ARBA" id="ARBA00022837"/>
    </source>
</evidence>
<evidence type="ECO:0000256" key="3">
    <source>
        <dbReference type="ARBA" id="ARBA00015837"/>
    </source>
</evidence>
<accession>A0A1W0X3P9</accession>
<feature type="disulfide bond" evidence="15">
    <location>
        <begin position="104"/>
        <end position="136"/>
    </location>
</feature>
<dbReference type="PRINTS" id="PR00626">
    <property type="entry name" value="CALRETICULIN"/>
</dbReference>
<feature type="compositionally biased region" description="Basic and acidic residues" evidence="17">
    <location>
        <begin position="392"/>
        <end position="413"/>
    </location>
</feature>
<evidence type="ECO:0000256" key="8">
    <source>
        <dbReference type="ARBA" id="ARBA00022824"/>
    </source>
</evidence>
<keyword evidence="7" id="KW-0677">Repeat</keyword>
<reference evidence="19" key="1">
    <citation type="submission" date="2017-01" db="EMBL/GenBank/DDBJ databases">
        <title>Comparative genomics of anhydrobiosis in the tardigrade Hypsibius dujardini.</title>
        <authorList>
            <person name="Yoshida Y."/>
            <person name="Koutsovoulos G."/>
            <person name="Laetsch D."/>
            <person name="Stevens L."/>
            <person name="Kumar S."/>
            <person name="Horikawa D."/>
            <person name="Ishino K."/>
            <person name="Komine S."/>
            <person name="Tomita M."/>
            <person name="Blaxter M."/>
            <person name="Arakawa K."/>
        </authorList>
    </citation>
    <scope>NUCLEOTIDE SEQUENCE [LARGE SCALE GENOMIC DNA]</scope>
    <source>
        <strain evidence="19">Z151</strain>
    </source>
</reference>
<comment type="caution">
    <text evidence="18">The sequence shown here is derived from an EMBL/GenBank/DDBJ whole genome shotgun (WGS) entry which is preliminary data.</text>
</comment>
<evidence type="ECO:0000256" key="16">
    <source>
        <dbReference type="RuleBase" id="RU362126"/>
    </source>
</evidence>
<evidence type="ECO:0000256" key="14">
    <source>
        <dbReference type="PIRSR" id="PIRSR002356-1"/>
    </source>
</evidence>
<dbReference type="OrthoDB" id="1938156at2759"/>
<organism evidence="18 19">
    <name type="scientific">Hypsibius exemplaris</name>
    <name type="common">Freshwater tardigrade</name>
    <dbReference type="NCBI Taxonomy" id="2072580"/>
    <lineage>
        <taxon>Eukaryota</taxon>
        <taxon>Metazoa</taxon>
        <taxon>Ecdysozoa</taxon>
        <taxon>Tardigrada</taxon>
        <taxon>Eutardigrada</taxon>
        <taxon>Parachela</taxon>
        <taxon>Hypsibioidea</taxon>
        <taxon>Hypsibiidae</taxon>
        <taxon>Hypsibius</taxon>
    </lineage>
</organism>
<dbReference type="FunFam" id="2.10.250.10:FF:000002">
    <property type="entry name" value="Calreticulin"/>
    <property type="match status" value="1"/>
</dbReference>
<keyword evidence="4" id="KW-0479">Metal-binding</keyword>
<dbReference type="PROSITE" id="PS00805">
    <property type="entry name" value="CALRETICULIN_REPEAT"/>
    <property type="match status" value="1"/>
</dbReference>
<evidence type="ECO:0000256" key="4">
    <source>
        <dbReference type="ARBA" id="ARBA00022723"/>
    </source>
</evidence>
<dbReference type="InterPro" id="IPR009169">
    <property type="entry name" value="Calreticulin"/>
</dbReference>
<dbReference type="Gene3D" id="2.10.250.10">
    <property type="entry name" value="Calreticulin/calnexin, P domain"/>
    <property type="match status" value="1"/>
</dbReference>
<keyword evidence="8 13" id="KW-0256">Endoplasmic reticulum</keyword>
<dbReference type="PANTHER" id="PTHR11073">
    <property type="entry name" value="CALRETICULIN AND CALNEXIN"/>
    <property type="match status" value="1"/>
</dbReference>
<keyword evidence="19" id="KW-1185">Reference proteome</keyword>
<feature type="binding site" evidence="14">
    <location>
        <position position="110"/>
    </location>
    <ligand>
        <name>an alpha-D-glucoside</name>
        <dbReference type="ChEBI" id="CHEBI:22390"/>
    </ligand>
</feature>
<protein>
    <recommendedName>
        <fullName evidence="3 13">Calreticulin</fullName>
    </recommendedName>
</protein>
<feature type="compositionally biased region" description="Basic and acidic residues" evidence="17">
    <location>
        <begin position="206"/>
        <end position="234"/>
    </location>
</feature>
<feature type="region of interest" description="Disordered" evidence="17">
    <location>
        <begin position="340"/>
        <end position="413"/>
    </location>
</feature>
<evidence type="ECO:0000256" key="9">
    <source>
        <dbReference type="ARBA" id="ARBA00022833"/>
    </source>
</evidence>
<evidence type="ECO:0000256" key="5">
    <source>
        <dbReference type="ARBA" id="ARBA00022729"/>
    </source>
</evidence>
<feature type="binding site" evidence="14">
    <location>
        <position position="134"/>
    </location>
    <ligand>
        <name>an alpha-D-glucoside</name>
        <dbReference type="ChEBI" id="CHEBI:22390"/>
    </ligand>
</feature>
<dbReference type="Gene3D" id="2.60.120.200">
    <property type="match status" value="1"/>
</dbReference>
<dbReference type="PROSITE" id="PS00804">
    <property type="entry name" value="CALRETICULIN_2"/>
    <property type="match status" value="1"/>
</dbReference>
<evidence type="ECO:0000256" key="17">
    <source>
        <dbReference type="SAM" id="MobiDB-lite"/>
    </source>
</evidence>
<dbReference type="PIRSF" id="PIRSF002356">
    <property type="entry name" value="Calreticulin"/>
    <property type="match status" value="1"/>
</dbReference>
<evidence type="ECO:0000256" key="7">
    <source>
        <dbReference type="ARBA" id="ARBA00022737"/>
    </source>
</evidence>
<feature type="binding site" evidence="14">
    <location>
        <position position="127"/>
    </location>
    <ligand>
        <name>an alpha-D-glucoside</name>
        <dbReference type="ChEBI" id="CHEBI:22390"/>
    </ligand>
</feature>
<dbReference type="Proteomes" id="UP000192578">
    <property type="component" value="Unassembled WGS sequence"/>
</dbReference>
<evidence type="ECO:0000256" key="11">
    <source>
        <dbReference type="ARBA" id="ARBA00023157"/>
    </source>
</evidence>